<evidence type="ECO:0000313" key="3">
    <source>
        <dbReference type="Proteomes" id="UP000728032"/>
    </source>
</evidence>
<proteinExistence type="predicted"/>
<dbReference type="EMBL" id="OC917304">
    <property type="protein sequence ID" value="CAD7646699.1"/>
    <property type="molecule type" value="Genomic_DNA"/>
</dbReference>
<feature type="compositionally biased region" description="Low complexity" evidence="1">
    <location>
        <begin position="47"/>
        <end position="59"/>
    </location>
</feature>
<organism evidence="2">
    <name type="scientific">Oppiella nova</name>
    <dbReference type="NCBI Taxonomy" id="334625"/>
    <lineage>
        <taxon>Eukaryota</taxon>
        <taxon>Metazoa</taxon>
        <taxon>Ecdysozoa</taxon>
        <taxon>Arthropoda</taxon>
        <taxon>Chelicerata</taxon>
        <taxon>Arachnida</taxon>
        <taxon>Acari</taxon>
        <taxon>Acariformes</taxon>
        <taxon>Sarcoptiformes</taxon>
        <taxon>Oribatida</taxon>
        <taxon>Brachypylina</taxon>
        <taxon>Oppioidea</taxon>
        <taxon>Oppiidae</taxon>
        <taxon>Oppiella</taxon>
    </lineage>
</organism>
<accession>A0A7R9LRQ7</accession>
<feature type="compositionally biased region" description="Polar residues" evidence="1">
    <location>
        <begin position="36"/>
        <end position="45"/>
    </location>
</feature>
<name>A0A7R9LRQ7_9ACAR</name>
<feature type="region of interest" description="Disordered" evidence="1">
    <location>
        <begin position="36"/>
        <end position="77"/>
    </location>
</feature>
<sequence>MSGRLAGLTISQEVCYLKILGPEICLVLAFSQRSSHTMPNQTEQVNDAADQTQATQQTTPVPKKAGAVPTKPVEGQEHCAGDKACEKQCAGHTGANGQSQAEQQS</sequence>
<reference evidence="2" key="1">
    <citation type="submission" date="2020-11" db="EMBL/GenBank/DDBJ databases">
        <authorList>
            <person name="Tran Van P."/>
        </authorList>
    </citation>
    <scope>NUCLEOTIDE SEQUENCE</scope>
</reference>
<gene>
    <name evidence="2" type="ORF">ONB1V03_LOCUS5864</name>
</gene>
<evidence type="ECO:0000313" key="2">
    <source>
        <dbReference type="EMBL" id="CAD7646699.1"/>
    </source>
</evidence>
<protein>
    <submittedName>
        <fullName evidence="2">Uncharacterized protein</fullName>
    </submittedName>
</protein>
<dbReference type="AlphaFoldDB" id="A0A7R9LRQ7"/>
<dbReference type="Proteomes" id="UP000728032">
    <property type="component" value="Unassembled WGS sequence"/>
</dbReference>
<dbReference type="EMBL" id="CAJPVJ010002479">
    <property type="protein sequence ID" value="CAG2166340.1"/>
    <property type="molecule type" value="Genomic_DNA"/>
</dbReference>
<keyword evidence="3" id="KW-1185">Reference proteome</keyword>
<evidence type="ECO:0000256" key="1">
    <source>
        <dbReference type="SAM" id="MobiDB-lite"/>
    </source>
</evidence>